<sequence length="488" mass="53318">MMKAIIYAAAVLLFLQIGLTVAVHQQQAVNLESTAPDSAFLSFTPKSISSVLINGPENEELVLQKSDKGWIMPGAFSAPVSKGQVDGLLQKLADARQGLAVATSTGAAKRFKTTEDDFERHVTLKQGDTVVGEFYLGTSAGMRNSHVRKADQDAVVSISVSSHEVDVEADSWLDRTLADLSKDDLKAVTLADISLIKKEEGKEKVWLLDGASKEEIEKDEVDSLLNKVTAISVQSVLDPATSAELLKDPAVQFTVTKQDDSKVTYAFAKNDDKKDNKEEDYFILKMSNNELYFKVGKWLVDDLTEAKREKLLVGYEEKKEEIPAVQPVAQEAPLADVPDQETEQAVLPDFLAEEDEEAVPVQDEDLKDEPVQNTEAAVQEQVETEVEAEPAAPEIEAEVLPDAPAETVEQEADVAQDSEQEPLESAAVQEQAKAAEPEQQEVQAAEQNAGQEQIQEDVQPVNDPMDDSGVEESSEQKQEAIPVEEAAE</sequence>
<feature type="compositionally biased region" description="Low complexity" evidence="1">
    <location>
        <begin position="424"/>
        <end position="434"/>
    </location>
</feature>
<organism evidence="3 4">
    <name type="scientific">Candidatus Electrothrix aarhusensis</name>
    <dbReference type="NCBI Taxonomy" id="1859131"/>
    <lineage>
        <taxon>Bacteria</taxon>
        <taxon>Pseudomonadati</taxon>
        <taxon>Thermodesulfobacteriota</taxon>
        <taxon>Desulfobulbia</taxon>
        <taxon>Desulfobulbales</taxon>
        <taxon>Desulfobulbaceae</taxon>
        <taxon>Candidatus Electrothrix</taxon>
    </lineage>
</organism>
<feature type="compositionally biased region" description="Acidic residues" evidence="1">
    <location>
        <begin position="408"/>
        <end position="422"/>
    </location>
</feature>
<comment type="caution">
    <text evidence="3">The sequence shown here is derived from an EMBL/GenBank/DDBJ whole genome shotgun (WGS) entry which is preliminary data.</text>
</comment>
<dbReference type="Pfam" id="PF14238">
    <property type="entry name" value="DUF4340"/>
    <property type="match status" value="1"/>
</dbReference>
<dbReference type="AlphaFoldDB" id="A0A3S3UD20"/>
<feature type="compositionally biased region" description="Low complexity" evidence="1">
    <location>
        <begin position="440"/>
        <end position="453"/>
    </location>
</feature>
<feature type="compositionally biased region" description="Acidic residues" evidence="1">
    <location>
        <begin position="464"/>
        <end position="473"/>
    </location>
</feature>
<keyword evidence="4" id="KW-1185">Reference proteome</keyword>
<accession>A0A3S3UD20</accession>
<name>A0A3S3UD20_9BACT</name>
<proteinExistence type="predicted"/>
<feature type="region of interest" description="Disordered" evidence="1">
    <location>
        <begin position="348"/>
        <end position="488"/>
    </location>
</feature>
<protein>
    <recommendedName>
        <fullName evidence="2">DUF4340 domain-containing protein</fullName>
    </recommendedName>
</protein>
<reference evidence="3 4" key="1">
    <citation type="submission" date="2017-01" db="EMBL/GenBank/DDBJ databases">
        <title>The cable genome- insights into the physiology and evolution of filamentous bacteria capable of sulfide oxidation via long distance electron transfer.</title>
        <authorList>
            <person name="Schreiber L."/>
            <person name="Bjerg J.T."/>
            <person name="Boggild A."/>
            <person name="Van De Vossenberg J."/>
            <person name="Meysman F."/>
            <person name="Nielsen L.P."/>
            <person name="Schramm A."/>
            <person name="Kjeldsen K.U."/>
        </authorList>
    </citation>
    <scope>NUCLEOTIDE SEQUENCE [LARGE SCALE GENOMIC DNA]</scope>
    <source>
        <strain evidence="3">MCF</strain>
    </source>
</reference>
<dbReference type="InterPro" id="IPR025641">
    <property type="entry name" value="DUF4340"/>
</dbReference>
<dbReference type="Proteomes" id="UP000287853">
    <property type="component" value="Unassembled WGS sequence"/>
</dbReference>
<evidence type="ECO:0000313" key="3">
    <source>
        <dbReference type="EMBL" id="RWX47377.1"/>
    </source>
</evidence>
<feature type="compositionally biased region" description="Acidic residues" evidence="1">
    <location>
        <begin position="351"/>
        <end position="367"/>
    </location>
</feature>
<evidence type="ECO:0000259" key="2">
    <source>
        <dbReference type="Pfam" id="PF14238"/>
    </source>
</evidence>
<evidence type="ECO:0000256" key="1">
    <source>
        <dbReference type="SAM" id="MobiDB-lite"/>
    </source>
</evidence>
<evidence type="ECO:0000313" key="4">
    <source>
        <dbReference type="Proteomes" id="UP000287853"/>
    </source>
</evidence>
<dbReference type="EMBL" id="MTKO01000034">
    <property type="protein sequence ID" value="RWX47377.1"/>
    <property type="molecule type" value="Genomic_DNA"/>
</dbReference>
<gene>
    <name evidence="3" type="ORF">H206_00994</name>
</gene>
<feature type="domain" description="DUF4340" evidence="2">
    <location>
        <begin position="70"/>
        <end position="243"/>
    </location>
</feature>